<proteinExistence type="predicted"/>
<protein>
    <submittedName>
        <fullName evidence="1">Uncharacterized protein</fullName>
    </submittedName>
</protein>
<evidence type="ECO:0000313" key="1">
    <source>
        <dbReference type="EMBL" id="RAH44052.1"/>
    </source>
</evidence>
<organism evidence="1 2">
    <name type="scientific">Aspergillus brunneoviolaceus CBS 621.78</name>
    <dbReference type="NCBI Taxonomy" id="1450534"/>
    <lineage>
        <taxon>Eukaryota</taxon>
        <taxon>Fungi</taxon>
        <taxon>Dikarya</taxon>
        <taxon>Ascomycota</taxon>
        <taxon>Pezizomycotina</taxon>
        <taxon>Eurotiomycetes</taxon>
        <taxon>Eurotiomycetidae</taxon>
        <taxon>Eurotiales</taxon>
        <taxon>Aspergillaceae</taxon>
        <taxon>Aspergillus</taxon>
        <taxon>Aspergillus subgen. Circumdati</taxon>
    </lineage>
</organism>
<reference evidence="1" key="1">
    <citation type="submission" date="2018-02" db="EMBL/GenBank/DDBJ databases">
        <title>The genomes of Aspergillus section Nigri reveals drivers in fungal speciation.</title>
        <authorList>
            <consortium name="DOE Joint Genome Institute"/>
            <person name="Vesth T.C."/>
            <person name="Nybo J."/>
            <person name="Theobald S."/>
            <person name="Brandl J."/>
            <person name="Frisvad J.C."/>
            <person name="Nielsen K.F."/>
            <person name="Lyhne E.K."/>
            <person name="Kogle M.E."/>
            <person name="Kuo A."/>
            <person name="Riley R."/>
            <person name="Clum A."/>
            <person name="Nolan M."/>
            <person name="Lipzen A."/>
            <person name="Salamov A."/>
            <person name="Henrissat B."/>
            <person name="Wiebenga A."/>
            <person name="De vries R.P."/>
            <person name="Grigoriev I.V."/>
            <person name="Mortensen U.H."/>
            <person name="Andersen M.R."/>
            <person name="Baker S.E."/>
        </authorList>
    </citation>
    <scope>NUCLEOTIDE SEQUENCE</scope>
    <source>
        <strain evidence="1">CBS 621.78</strain>
    </source>
</reference>
<keyword evidence="2" id="KW-1185">Reference proteome</keyword>
<dbReference type="Proteomes" id="UP000249057">
    <property type="component" value="Unassembled WGS sequence"/>
</dbReference>
<sequence>MPPLPGEERVLTVFADIHYYFAQPSPRTRRHRFDKGSYLYLYQSAAQRRIRIEVANNPGTPAQDAFNGALDKIHVRHSTQFPTLCTVTVDGQSQTAAQNAPAFPPPPGTAAEWELVEDDTQNSMRLHTLDIYFWTVEDANQFLDIIERDLPAAQIETDRHPYPPPPQSTVSSVVQQLETVAITDPAYQNGQTRNSQAEVVANPASNYQAITPSSTLPPPPPLSSTLAPTGSHFASTEQQHQDPAPQSAPLPYNPAAPAAPEPIKHREKTPPPEDYANGTGLAAAAAAPDQGFPFPSSAAPASPGLSSLISSPAPPGPHTTMPGTYASPPPSTGLSFSPSVTRSASISSPPGVPSYTTAFLSGDSPGYQHQPRSSLSSTGSLPGPPGPPQATTMTFAPPPATDATAQIANPAAQNANPAAAAATMSFAPPPTEPLSPPSQTQPQAQPPYTNQYQYQHQHQHQHPQTTPPPPIHPAVAIAGYSNYSYEQPGTVAGGNAPAEYDIHRQMYRPTEAEATSHHQKYAKEAMKNPGDRPQTFVKSAYRVESSVNRFLKKLEKRL</sequence>
<gene>
    <name evidence="1" type="ORF">BO95DRAFT_483576</name>
</gene>
<evidence type="ECO:0000313" key="2">
    <source>
        <dbReference type="Proteomes" id="UP000249057"/>
    </source>
</evidence>
<name>A0ACD1G456_9EURO</name>
<accession>A0ACD1G456</accession>
<dbReference type="EMBL" id="KZ825357">
    <property type="protein sequence ID" value="RAH44052.1"/>
    <property type="molecule type" value="Genomic_DNA"/>
</dbReference>